<keyword evidence="12" id="KW-1185">Reference proteome</keyword>
<gene>
    <name evidence="11" type="ORF">SAMN04489732_103138</name>
</gene>
<evidence type="ECO:0000256" key="3">
    <source>
        <dbReference type="ARBA" id="ARBA00010617"/>
    </source>
</evidence>
<evidence type="ECO:0000256" key="4">
    <source>
        <dbReference type="ARBA" id="ARBA00022617"/>
    </source>
</evidence>
<dbReference type="GO" id="GO:0004497">
    <property type="term" value="F:monooxygenase activity"/>
    <property type="evidence" value="ECO:0007669"/>
    <property type="project" value="UniProtKB-KW"/>
</dbReference>
<evidence type="ECO:0000313" key="12">
    <source>
        <dbReference type="Proteomes" id="UP000198582"/>
    </source>
</evidence>
<protein>
    <submittedName>
        <fullName evidence="11">Cytochrome P450</fullName>
    </submittedName>
</protein>
<dbReference type="SUPFAM" id="SSF48264">
    <property type="entry name" value="Cytochrome P450"/>
    <property type="match status" value="1"/>
</dbReference>
<evidence type="ECO:0000256" key="2">
    <source>
        <dbReference type="ARBA" id="ARBA00004660"/>
    </source>
</evidence>
<dbReference type="AlphaFoldDB" id="A0A1H8UAM0"/>
<evidence type="ECO:0000313" key="11">
    <source>
        <dbReference type="EMBL" id="SEO99678.1"/>
    </source>
</evidence>
<comment type="similarity">
    <text evidence="3 10">Belongs to the cytochrome P450 family.</text>
</comment>
<dbReference type="GO" id="GO:0016705">
    <property type="term" value="F:oxidoreductase activity, acting on paired donors, with incorporation or reduction of molecular oxygen"/>
    <property type="evidence" value="ECO:0007669"/>
    <property type="project" value="InterPro"/>
</dbReference>
<reference evidence="11 12" key="1">
    <citation type="submission" date="2016-10" db="EMBL/GenBank/DDBJ databases">
        <authorList>
            <person name="de Groot N.N."/>
        </authorList>
    </citation>
    <scope>NUCLEOTIDE SEQUENCE [LARGE SCALE GENOMIC DNA]</scope>
    <source>
        <strain evidence="11 12">DSM 44993</strain>
    </source>
</reference>
<dbReference type="STRING" id="394193.SAMN04489732_103138"/>
<dbReference type="CDD" id="cd11030">
    <property type="entry name" value="CYP105-like"/>
    <property type="match status" value="1"/>
</dbReference>
<dbReference type="Proteomes" id="UP000198582">
    <property type="component" value="Unassembled WGS sequence"/>
</dbReference>
<dbReference type="PRINTS" id="PR00359">
    <property type="entry name" value="BP450"/>
</dbReference>
<evidence type="ECO:0000256" key="5">
    <source>
        <dbReference type="ARBA" id="ARBA00022723"/>
    </source>
</evidence>
<keyword evidence="6 10" id="KW-0560">Oxidoreductase</keyword>
<name>A0A1H8UAM0_9PSEU</name>
<dbReference type="InterPro" id="IPR036396">
    <property type="entry name" value="Cyt_P450_sf"/>
</dbReference>
<sequence length="443" mass="48198">MTAVSAVLTRSGQWGSLAAMGSLRSRALAWVGRRYLARQQKRGFDLEKMAFLPDTALMPLRREGLDPVAELGAARDEAPIRKLDMPFGLNAWLVTGYEEAKAVLGKVSEFSNDFTNLVGNAGVTEDQNPGGLGFADPPVHTRLRKLLTAEFTMRRLSRLTPRIDAIVNEQLDAMAATEGPVDLWEQFALPIPSLVICELLGVSYEDRADVQRLSTARFDLFGGAGASLGAMSESLEYLLEVVRKQREEPGDGLLGMLIKDHGDEISDQELAGLADGVLTGGLETTASMLALGALVVLRDPAAFDAANGDDDAVHRFVEELLRYLAVVQMAFPRFAKQDIEIEGVRIGEGDIVLASLSGANRDAVLGADMESFDPTREPTSHLAFGYGAHRCIGAELARMELRTAYPALVRRFPKLRLAVEPEELTFRKVSIVYGLDSLPVLVD</sequence>
<evidence type="ECO:0000256" key="7">
    <source>
        <dbReference type="ARBA" id="ARBA00023004"/>
    </source>
</evidence>
<evidence type="ECO:0000256" key="9">
    <source>
        <dbReference type="ARBA" id="ARBA00055433"/>
    </source>
</evidence>
<evidence type="ECO:0000256" key="6">
    <source>
        <dbReference type="ARBA" id="ARBA00023002"/>
    </source>
</evidence>
<evidence type="ECO:0000256" key="1">
    <source>
        <dbReference type="ARBA" id="ARBA00001971"/>
    </source>
</evidence>
<evidence type="ECO:0000256" key="8">
    <source>
        <dbReference type="ARBA" id="ARBA00023033"/>
    </source>
</evidence>
<evidence type="ECO:0000256" key="10">
    <source>
        <dbReference type="RuleBase" id="RU000461"/>
    </source>
</evidence>
<dbReference type="PANTHER" id="PTHR46696:SF5">
    <property type="entry name" value="CYTOCHROME P450 BJ-1"/>
    <property type="match status" value="1"/>
</dbReference>
<keyword evidence="7 10" id="KW-0408">Iron</keyword>
<dbReference type="EMBL" id="FOEF01000003">
    <property type="protein sequence ID" value="SEO99678.1"/>
    <property type="molecule type" value="Genomic_DNA"/>
</dbReference>
<organism evidence="11 12">
    <name type="scientific">Amycolatopsis saalfeldensis</name>
    <dbReference type="NCBI Taxonomy" id="394193"/>
    <lineage>
        <taxon>Bacteria</taxon>
        <taxon>Bacillati</taxon>
        <taxon>Actinomycetota</taxon>
        <taxon>Actinomycetes</taxon>
        <taxon>Pseudonocardiales</taxon>
        <taxon>Pseudonocardiaceae</taxon>
        <taxon>Amycolatopsis</taxon>
    </lineage>
</organism>
<dbReference type="GO" id="GO:0005506">
    <property type="term" value="F:iron ion binding"/>
    <property type="evidence" value="ECO:0007669"/>
    <property type="project" value="InterPro"/>
</dbReference>
<dbReference type="InterPro" id="IPR002397">
    <property type="entry name" value="Cyt_P450_B"/>
</dbReference>
<dbReference type="PROSITE" id="PS00086">
    <property type="entry name" value="CYTOCHROME_P450"/>
    <property type="match status" value="1"/>
</dbReference>
<dbReference type="Pfam" id="PF00067">
    <property type="entry name" value="p450"/>
    <property type="match status" value="2"/>
</dbReference>
<proteinExistence type="inferred from homology"/>
<dbReference type="GO" id="GO:0020037">
    <property type="term" value="F:heme binding"/>
    <property type="evidence" value="ECO:0007669"/>
    <property type="project" value="InterPro"/>
</dbReference>
<dbReference type="PANTHER" id="PTHR46696">
    <property type="entry name" value="P450, PUTATIVE (EUROFUNG)-RELATED"/>
    <property type="match status" value="1"/>
</dbReference>
<keyword evidence="4 10" id="KW-0349">Heme</keyword>
<keyword evidence="5 10" id="KW-0479">Metal-binding</keyword>
<comment type="cofactor">
    <cofactor evidence="1">
        <name>heme</name>
        <dbReference type="ChEBI" id="CHEBI:30413"/>
    </cofactor>
</comment>
<dbReference type="InterPro" id="IPR017972">
    <property type="entry name" value="Cyt_P450_CS"/>
</dbReference>
<dbReference type="Gene3D" id="1.10.630.10">
    <property type="entry name" value="Cytochrome P450"/>
    <property type="match status" value="1"/>
</dbReference>
<comment type="function">
    <text evidence="9">Involved in the coupling of aromatic side chains of the heptapeptide of vancomycin.</text>
</comment>
<dbReference type="FunFam" id="1.10.630.10:FF:000018">
    <property type="entry name" value="Cytochrome P450 monooxygenase"/>
    <property type="match status" value="1"/>
</dbReference>
<comment type="pathway">
    <text evidence="2">Antibiotic biosynthesis; vancomycin biosynthesis.</text>
</comment>
<dbReference type="InterPro" id="IPR001128">
    <property type="entry name" value="Cyt_P450"/>
</dbReference>
<dbReference type="PRINTS" id="PR00385">
    <property type="entry name" value="P450"/>
</dbReference>
<accession>A0A1H8UAM0</accession>
<keyword evidence="8 10" id="KW-0503">Monooxygenase</keyword>